<feature type="transmembrane region" description="Helical" evidence="1">
    <location>
        <begin position="15"/>
        <end position="33"/>
    </location>
</feature>
<dbReference type="Pfam" id="PF06912">
    <property type="entry name" value="DUF1275"/>
    <property type="match status" value="1"/>
</dbReference>
<dbReference type="EMBL" id="BMGC01000011">
    <property type="protein sequence ID" value="GGB31262.1"/>
    <property type="molecule type" value="Genomic_DNA"/>
</dbReference>
<feature type="transmembrane region" description="Helical" evidence="1">
    <location>
        <begin position="173"/>
        <end position="195"/>
    </location>
</feature>
<gene>
    <name evidence="2" type="ORF">GCM10011489_19310</name>
</gene>
<keyword evidence="3" id="KW-1185">Reference proteome</keyword>
<feature type="transmembrane region" description="Helical" evidence="1">
    <location>
        <begin position="93"/>
        <end position="114"/>
    </location>
</feature>
<evidence type="ECO:0000313" key="3">
    <source>
        <dbReference type="Proteomes" id="UP000621454"/>
    </source>
</evidence>
<dbReference type="InterPro" id="IPR010699">
    <property type="entry name" value="DUF1275"/>
</dbReference>
<keyword evidence="1" id="KW-0812">Transmembrane</keyword>
<proteinExistence type="predicted"/>
<evidence type="ECO:0008006" key="4">
    <source>
        <dbReference type="Google" id="ProtNLM"/>
    </source>
</evidence>
<evidence type="ECO:0000256" key="1">
    <source>
        <dbReference type="SAM" id="Phobius"/>
    </source>
</evidence>
<keyword evidence="1" id="KW-0472">Membrane</keyword>
<keyword evidence="1" id="KW-1133">Transmembrane helix</keyword>
<comment type="caution">
    <text evidence="2">The sequence shown here is derived from an EMBL/GenBank/DDBJ whole genome shotgun (WGS) entry which is preliminary data.</text>
</comment>
<protein>
    <recommendedName>
        <fullName evidence="4">DUF1275 domain-containing protein</fullName>
    </recommendedName>
</protein>
<sequence length="229" mass="23482">MGSVGGSPRVTGGDIGLISAALMTAVGGYLDAFLFLRHQVFGFAQTGNVVFLAVALVKGDNWSKYAWPLLAYLAGLVAAQVVRTLAPDLPARLVVAVLGFQLVVFVILACLPSDAPEGWFVIPLSFVGGIRLELFRSAGAVSFVSIATTGNLMRFVSAAADLVRDRSPQRLSAAGATFLIAIAFLLGALCGAAVTDAIGPALWGAVILEGASVVVLIAAARAQQPATGV</sequence>
<feature type="transmembrane region" description="Helical" evidence="1">
    <location>
        <begin position="201"/>
        <end position="220"/>
    </location>
</feature>
<dbReference type="Proteomes" id="UP000621454">
    <property type="component" value="Unassembled WGS sequence"/>
</dbReference>
<feature type="transmembrane region" description="Helical" evidence="1">
    <location>
        <begin position="65"/>
        <end position="86"/>
    </location>
</feature>
<reference evidence="2" key="1">
    <citation type="journal article" date="2014" name="Int. J. Syst. Evol. Microbiol.">
        <title>Complete genome sequence of Corynebacterium casei LMG S-19264T (=DSM 44701T), isolated from a smear-ripened cheese.</title>
        <authorList>
            <consortium name="US DOE Joint Genome Institute (JGI-PGF)"/>
            <person name="Walter F."/>
            <person name="Albersmeier A."/>
            <person name="Kalinowski J."/>
            <person name="Ruckert C."/>
        </authorList>
    </citation>
    <scope>NUCLEOTIDE SEQUENCE</scope>
    <source>
        <strain evidence="2">CGMCC 1.12827</strain>
    </source>
</reference>
<accession>A0A916T652</accession>
<feature type="transmembrane region" description="Helical" evidence="1">
    <location>
        <begin position="40"/>
        <end position="59"/>
    </location>
</feature>
<dbReference type="AlphaFoldDB" id="A0A916T652"/>
<dbReference type="PANTHER" id="PTHR37314:SF4">
    <property type="entry name" value="UPF0700 TRANSMEMBRANE PROTEIN YOAK"/>
    <property type="match status" value="1"/>
</dbReference>
<evidence type="ECO:0000313" key="2">
    <source>
        <dbReference type="EMBL" id="GGB31262.1"/>
    </source>
</evidence>
<name>A0A916T652_9ACTN</name>
<feature type="transmembrane region" description="Helical" evidence="1">
    <location>
        <begin position="134"/>
        <end position="153"/>
    </location>
</feature>
<reference evidence="2" key="2">
    <citation type="submission" date="2020-09" db="EMBL/GenBank/DDBJ databases">
        <authorList>
            <person name="Sun Q."/>
            <person name="Zhou Y."/>
        </authorList>
    </citation>
    <scope>NUCLEOTIDE SEQUENCE</scope>
    <source>
        <strain evidence="2">CGMCC 1.12827</strain>
    </source>
</reference>
<dbReference type="PANTHER" id="PTHR37314">
    <property type="entry name" value="SLR0142 PROTEIN"/>
    <property type="match status" value="1"/>
</dbReference>
<dbReference type="RefSeq" id="WP_188586394.1">
    <property type="nucleotide sequence ID" value="NZ_BMGC01000011.1"/>
</dbReference>
<organism evidence="2 3">
    <name type="scientific">Gordonia jinhuaensis</name>
    <dbReference type="NCBI Taxonomy" id="1517702"/>
    <lineage>
        <taxon>Bacteria</taxon>
        <taxon>Bacillati</taxon>
        <taxon>Actinomycetota</taxon>
        <taxon>Actinomycetes</taxon>
        <taxon>Mycobacteriales</taxon>
        <taxon>Gordoniaceae</taxon>
        <taxon>Gordonia</taxon>
    </lineage>
</organism>